<protein>
    <submittedName>
        <fullName evidence="2">Anti-sigma factor</fullName>
    </submittedName>
</protein>
<dbReference type="EMBL" id="JAGSGD010000001">
    <property type="protein sequence ID" value="MBR7620681.1"/>
    <property type="molecule type" value="Genomic_DNA"/>
</dbReference>
<comment type="caution">
    <text evidence="2">The sequence shown here is derived from an EMBL/GenBank/DDBJ whole genome shotgun (WGS) entry which is preliminary data.</text>
</comment>
<dbReference type="InterPro" id="IPR051474">
    <property type="entry name" value="Anti-sigma-K/W_factor"/>
</dbReference>
<name>A0A941D4E7_9CAUL</name>
<evidence type="ECO:0000313" key="3">
    <source>
        <dbReference type="Proteomes" id="UP000622580"/>
    </source>
</evidence>
<dbReference type="Pfam" id="PF10099">
    <property type="entry name" value="RskA_C"/>
    <property type="match status" value="1"/>
</dbReference>
<dbReference type="PANTHER" id="PTHR37461:SF1">
    <property type="entry name" value="ANTI-SIGMA-K FACTOR RSKA"/>
    <property type="match status" value="1"/>
</dbReference>
<keyword evidence="3" id="KW-1185">Reference proteome</keyword>
<dbReference type="GO" id="GO:0005886">
    <property type="term" value="C:plasma membrane"/>
    <property type="evidence" value="ECO:0007669"/>
    <property type="project" value="InterPro"/>
</dbReference>
<evidence type="ECO:0000259" key="1">
    <source>
        <dbReference type="Pfam" id="PF10099"/>
    </source>
</evidence>
<dbReference type="RefSeq" id="WP_215341409.1">
    <property type="nucleotide sequence ID" value="NZ_JAGSGD010000001.1"/>
</dbReference>
<evidence type="ECO:0000313" key="2">
    <source>
        <dbReference type="EMBL" id="MBR7620681.1"/>
    </source>
</evidence>
<organism evidence="2 3">
    <name type="scientific">Phenylobacterium glaciei</name>
    <dbReference type="NCBI Taxonomy" id="2803784"/>
    <lineage>
        <taxon>Bacteria</taxon>
        <taxon>Pseudomonadati</taxon>
        <taxon>Pseudomonadota</taxon>
        <taxon>Alphaproteobacteria</taxon>
        <taxon>Caulobacterales</taxon>
        <taxon>Caulobacteraceae</taxon>
        <taxon>Phenylobacterium</taxon>
    </lineage>
</organism>
<accession>A0A941D4E7</accession>
<feature type="domain" description="Anti-sigma K factor RskA C-terminal" evidence="1">
    <location>
        <begin position="101"/>
        <end position="228"/>
    </location>
</feature>
<dbReference type="PANTHER" id="PTHR37461">
    <property type="entry name" value="ANTI-SIGMA-K FACTOR RSKA"/>
    <property type="match status" value="1"/>
</dbReference>
<gene>
    <name evidence="2" type="ORF">JKL49_14910</name>
</gene>
<dbReference type="Proteomes" id="UP000622580">
    <property type="component" value="Unassembled WGS sequence"/>
</dbReference>
<dbReference type="GO" id="GO:0006417">
    <property type="term" value="P:regulation of translation"/>
    <property type="evidence" value="ECO:0007669"/>
    <property type="project" value="TreeGrafter"/>
</dbReference>
<dbReference type="GO" id="GO:0016989">
    <property type="term" value="F:sigma factor antagonist activity"/>
    <property type="evidence" value="ECO:0007669"/>
    <property type="project" value="TreeGrafter"/>
</dbReference>
<reference evidence="2" key="1">
    <citation type="submission" date="2021-04" db="EMBL/GenBank/DDBJ databases">
        <title>Draft genome assembly of strain Phenylobacterium sp. 20VBR1 using MiniION and Illumina platforms.</title>
        <authorList>
            <person name="Thomas F.A."/>
            <person name="Krishnan K.P."/>
            <person name="Sinha R.K."/>
        </authorList>
    </citation>
    <scope>NUCLEOTIDE SEQUENCE</scope>
    <source>
        <strain evidence="2">20VBR1</strain>
    </source>
</reference>
<proteinExistence type="predicted"/>
<sequence length="237" mass="24677">MSEPLIPDLPEDEAFAAEHALGVLNAAERATAELRIAREPAFAAHVDAWRERLAPMLAAIAPVEPSSQVWPRIERGLPANDNDGHGVKFWRGWAMGGMGLAAASMAAVVVLATRPPTVIAPPSPGELLNARLDTSGGQHLFVAAYDPVREKLIVTSLVTPGTDPVHVHELWLIPADGKPRSLGLIAPGTSKTLPMPQGLPALATEGASIAVSVEPLGGSRQDGPSGPVAAIGKLARI</sequence>
<dbReference type="AlphaFoldDB" id="A0A941D4E7"/>
<dbReference type="InterPro" id="IPR018764">
    <property type="entry name" value="RskA_C"/>
</dbReference>